<feature type="chain" id="PRO_5043549709" description="Protein kinase domain-containing protein" evidence="2">
    <location>
        <begin position="18"/>
        <end position="519"/>
    </location>
</feature>
<dbReference type="InterPro" id="IPR001245">
    <property type="entry name" value="Ser-Thr/Tyr_kinase_cat_dom"/>
</dbReference>
<dbReference type="InterPro" id="IPR000719">
    <property type="entry name" value="Prot_kinase_dom"/>
</dbReference>
<evidence type="ECO:0000259" key="3">
    <source>
        <dbReference type="PROSITE" id="PS50011"/>
    </source>
</evidence>
<organism evidence="4 5">
    <name type="scientific">Thlaspi arvense</name>
    <name type="common">Field penny-cress</name>
    <dbReference type="NCBI Taxonomy" id="13288"/>
    <lineage>
        <taxon>Eukaryota</taxon>
        <taxon>Viridiplantae</taxon>
        <taxon>Streptophyta</taxon>
        <taxon>Embryophyta</taxon>
        <taxon>Tracheophyta</taxon>
        <taxon>Spermatophyta</taxon>
        <taxon>Magnoliopsida</taxon>
        <taxon>eudicotyledons</taxon>
        <taxon>Gunneridae</taxon>
        <taxon>Pentapetalae</taxon>
        <taxon>rosids</taxon>
        <taxon>malvids</taxon>
        <taxon>Brassicales</taxon>
        <taxon>Brassicaceae</taxon>
        <taxon>Thlaspideae</taxon>
        <taxon>Thlaspi</taxon>
    </lineage>
</organism>
<dbReference type="GO" id="GO:0004713">
    <property type="term" value="F:protein tyrosine kinase activity"/>
    <property type="evidence" value="ECO:0007669"/>
    <property type="project" value="InterPro"/>
</dbReference>
<dbReference type="InterPro" id="IPR011009">
    <property type="entry name" value="Kinase-like_dom_sf"/>
</dbReference>
<dbReference type="SUPFAM" id="SSF56112">
    <property type="entry name" value="Protein kinase-like (PK-like)"/>
    <property type="match status" value="1"/>
</dbReference>
<feature type="transmembrane region" description="Helical" evidence="1">
    <location>
        <begin position="219"/>
        <end position="242"/>
    </location>
</feature>
<evidence type="ECO:0000313" key="4">
    <source>
        <dbReference type="EMBL" id="CAH2078430.1"/>
    </source>
</evidence>
<dbReference type="InterPro" id="IPR032675">
    <property type="entry name" value="LRR_dom_sf"/>
</dbReference>
<dbReference type="Proteomes" id="UP000836841">
    <property type="component" value="Chromosome 7"/>
</dbReference>
<feature type="domain" description="Protein kinase" evidence="3">
    <location>
        <begin position="270"/>
        <end position="519"/>
    </location>
</feature>
<protein>
    <recommendedName>
        <fullName evidence="3">Protein kinase domain-containing protein</fullName>
    </recommendedName>
</protein>
<dbReference type="InterPro" id="IPR020635">
    <property type="entry name" value="Tyr_kinase_cat_dom"/>
</dbReference>
<keyword evidence="1" id="KW-1133">Transmembrane helix</keyword>
<proteinExistence type="predicted"/>
<dbReference type="Pfam" id="PF07714">
    <property type="entry name" value="PK_Tyr_Ser-Thr"/>
    <property type="match status" value="1"/>
</dbReference>
<dbReference type="Gene3D" id="3.80.10.10">
    <property type="entry name" value="Ribonuclease Inhibitor"/>
    <property type="match status" value="1"/>
</dbReference>
<dbReference type="EMBL" id="OU466863">
    <property type="protein sequence ID" value="CAH2078430.1"/>
    <property type="molecule type" value="Genomic_DNA"/>
</dbReference>
<keyword evidence="5" id="KW-1185">Reference proteome</keyword>
<dbReference type="Gene3D" id="1.10.510.10">
    <property type="entry name" value="Transferase(Phosphotransferase) domain 1"/>
    <property type="match status" value="2"/>
</dbReference>
<dbReference type="PANTHER" id="PTHR48055">
    <property type="entry name" value="LEUCINE-RICH REPEAT RECEPTOR PROTEIN KINASE EMS1"/>
    <property type="match status" value="1"/>
</dbReference>
<sequence>MASSLFFFFLFLLTSLSLYFLPLSVLTATVVEDLANLTPPPDFSTTITTNCLRDPNLRYCNNTSSSPMDIVEIFRSTIVASHLCNESKNPNCVDSFPKIRIHSRPKTAALYLSFDFFWKYCPLTVVEIELVNNSLKGDFPTNVLSCAQIRTLDLSYNQFSGFVPVQNLSLLTNLTRLNVSYNRFSEDRISDSDFFKRFNASSFIQSGVLPNVKRYKMKVLVLLIVFPLMVILLCFCFGWICLKRPDYLPRTCRRSHKFTSAMLEASTDEFSDQKLVGKSNGVDIFRGTLRDGTEAKIEVYTEKVSREKRREFAEECEAVFKLRHKNLVRVLGWCNSRSLRALVTEWTNGENLETWLSSSSASSWRRRLRVVMGVVEGICYLSDQWPEITFDLRTSSVLLSADDQAPLISQFKIGDGTNLSTNIFNFGLFLLEMITNLRPDEEQEDSERRYLEYIRVHYPDNLERVIDEKMKIEEKALENVKQAMTLGLMCTDKPPLKQPSLTQIYDMVVSLYESSSRHH</sequence>
<keyword evidence="1" id="KW-0812">Transmembrane</keyword>
<dbReference type="AlphaFoldDB" id="A0AAU9T6Z9"/>
<dbReference type="InterPro" id="IPR051564">
    <property type="entry name" value="LRR_receptor-like_kinase"/>
</dbReference>
<name>A0AAU9T6Z9_THLAR</name>
<dbReference type="SMART" id="SM00219">
    <property type="entry name" value="TyrKc"/>
    <property type="match status" value="1"/>
</dbReference>
<evidence type="ECO:0000256" key="2">
    <source>
        <dbReference type="SAM" id="SignalP"/>
    </source>
</evidence>
<dbReference type="SUPFAM" id="SSF52058">
    <property type="entry name" value="L domain-like"/>
    <property type="match status" value="1"/>
</dbReference>
<dbReference type="PROSITE" id="PS50011">
    <property type="entry name" value="PROTEIN_KINASE_DOM"/>
    <property type="match status" value="1"/>
</dbReference>
<feature type="signal peptide" evidence="2">
    <location>
        <begin position="1"/>
        <end position="17"/>
    </location>
</feature>
<dbReference type="GO" id="GO:0005524">
    <property type="term" value="F:ATP binding"/>
    <property type="evidence" value="ECO:0007669"/>
    <property type="project" value="InterPro"/>
</dbReference>
<keyword evidence="1" id="KW-0472">Membrane</keyword>
<dbReference type="GO" id="GO:0016020">
    <property type="term" value="C:membrane"/>
    <property type="evidence" value="ECO:0007669"/>
    <property type="project" value="TreeGrafter"/>
</dbReference>
<evidence type="ECO:0000313" key="5">
    <source>
        <dbReference type="Proteomes" id="UP000836841"/>
    </source>
</evidence>
<accession>A0AAU9T6Z9</accession>
<dbReference type="PANTHER" id="PTHR48055:SF57">
    <property type="entry name" value="PROTEIN KINASE DOMAIN-CONTAINING PROTEIN"/>
    <property type="match status" value="1"/>
</dbReference>
<gene>
    <name evidence="4" type="ORF">TAV2_LOCUS23854</name>
</gene>
<evidence type="ECO:0000256" key="1">
    <source>
        <dbReference type="SAM" id="Phobius"/>
    </source>
</evidence>
<reference evidence="4 5" key="1">
    <citation type="submission" date="2022-03" db="EMBL/GenBank/DDBJ databases">
        <authorList>
            <person name="Nunn A."/>
            <person name="Chopra R."/>
            <person name="Nunn A."/>
            <person name="Contreras Garrido A."/>
        </authorList>
    </citation>
    <scope>NUCLEOTIDE SEQUENCE [LARGE SCALE GENOMIC DNA]</scope>
</reference>
<keyword evidence="2" id="KW-0732">Signal</keyword>